<keyword evidence="2" id="KW-1185">Reference proteome</keyword>
<proteinExistence type="predicted"/>
<reference evidence="1 2" key="1">
    <citation type="submission" date="2024-05" db="EMBL/GenBank/DDBJ databases">
        <title>Genome sequencing and assembly of Indian major carp, Cirrhinus mrigala (Hamilton, 1822).</title>
        <authorList>
            <person name="Mohindra V."/>
            <person name="Chowdhury L.M."/>
            <person name="Lal K."/>
            <person name="Jena J.K."/>
        </authorList>
    </citation>
    <scope>NUCLEOTIDE SEQUENCE [LARGE SCALE GENOMIC DNA]</scope>
    <source>
        <strain evidence="1">CM1030</strain>
        <tissue evidence="1">Blood</tissue>
    </source>
</reference>
<protein>
    <submittedName>
        <fullName evidence="1">Uncharacterized protein</fullName>
    </submittedName>
</protein>
<organism evidence="1 2">
    <name type="scientific">Cirrhinus mrigala</name>
    <name type="common">Mrigala</name>
    <dbReference type="NCBI Taxonomy" id="683832"/>
    <lineage>
        <taxon>Eukaryota</taxon>
        <taxon>Metazoa</taxon>
        <taxon>Chordata</taxon>
        <taxon>Craniata</taxon>
        <taxon>Vertebrata</taxon>
        <taxon>Euteleostomi</taxon>
        <taxon>Actinopterygii</taxon>
        <taxon>Neopterygii</taxon>
        <taxon>Teleostei</taxon>
        <taxon>Ostariophysi</taxon>
        <taxon>Cypriniformes</taxon>
        <taxon>Cyprinidae</taxon>
        <taxon>Labeoninae</taxon>
        <taxon>Labeonini</taxon>
        <taxon>Cirrhinus</taxon>
    </lineage>
</organism>
<dbReference type="Proteomes" id="UP001529510">
    <property type="component" value="Unassembled WGS sequence"/>
</dbReference>
<name>A0ABD0NJH6_CIRMR</name>
<feature type="non-terminal residue" evidence="1">
    <location>
        <position position="1"/>
    </location>
</feature>
<sequence length="55" mass="6240">SGDIRTTQTRVVPSIPSTNQETRIWLSTWDFRLRLPSKKPTPLHPSISFLVYGTG</sequence>
<comment type="caution">
    <text evidence="1">The sequence shown here is derived from an EMBL/GenBank/DDBJ whole genome shotgun (WGS) entry which is preliminary data.</text>
</comment>
<accession>A0ABD0NJH6</accession>
<dbReference type="AlphaFoldDB" id="A0ABD0NJH6"/>
<feature type="non-terminal residue" evidence="1">
    <location>
        <position position="55"/>
    </location>
</feature>
<evidence type="ECO:0000313" key="2">
    <source>
        <dbReference type="Proteomes" id="UP001529510"/>
    </source>
</evidence>
<evidence type="ECO:0000313" key="1">
    <source>
        <dbReference type="EMBL" id="KAL0161827.1"/>
    </source>
</evidence>
<gene>
    <name evidence="1" type="ORF">M9458_041223</name>
</gene>
<dbReference type="EMBL" id="JAMKFB020000021">
    <property type="protein sequence ID" value="KAL0161827.1"/>
    <property type="molecule type" value="Genomic_DNA"/>
</dbReference>